<keyword evidence="2 3" id="KW-0663">Pyridoxal phosphate</keyword>
<feature type="domain" description="Orn/DAP/Arg decarboxylase 2 N-terminal" evidence="4">
    <location>
        <begin position="3"/>
        <end position="220"/>
    </location>
</feature>
<gene>
    <name evidence="5" type="ORF">D6D85_01520</name>
</gene>
<evidence type="ECO:0000313" key="5">
    <source>
        <dbReference type="EMBL" id="RSN78090.1"/>
    </source>
</evidence>
<dbReference type="Gene3D" id="2.40.37.10">
    <property type="entry name" value="Lyase, Ornithine Decarboxylase, Chain A, domain 1"/>
    <property type="match status" value="1"/>
</dbReference>
<comment type="cofactor">
    <cofactor evidence="1 3">
        <name>pyridoxal 5'-phosphate</name>
        <dbReference type="ChEBI" id="CHEBI:597326"/>
    </cofactor>
</comment>
<dbReference type="PANTHER" id="PTHR43727:SF2">
    <property type="entry name" value="GROUP IV DECARBOXYLASE"/>
    <property type="match status" value="1"/>
</dbReference>
<dbReference type="SUPFAM" id="SSF51419">
    <property type="entry name" value="PLP-binding barrel"/>
    <property type="match status" value="1"/>
</dbReference>
<dbReference type="InterPro" id="IPR022644">
    <property type="entry name" value="De-COase2_N"/>
</dbReference>
<dbReference type="GO" id="GO:0009089">
    <property type="term" value="P:lysine biosynthetic process via diaminopimelate"/>
    <property type="evidence" value="ECO:0007669"/>
    <property type="project" value="TreeGrafter"/>
</dbReference>
<reference evidence="5 6" key="1">
    <citation type="submission" date="2018-10" db="EMBL/GenBank/DDBJ databases">
        <title>Co-occurring genomic capacity for anaerobic methane metabolism and dissimilatory sulfite reduction discovered in the Korarchaeota.</title>
        <authorList>
            <person name="Mckay L.J."/>
            <person name="Dlakic M."/>
            <person name="Fields M.W."/>
            <person name="Delmont T.O."/>
            <person name="Eren A.M."/>
            <person name="Jay Z.J."/>
            <person name="Klingelsmith K.B."/>
            <person name="Rusch D.B."/>
            <person name="Inskeep W.P."/>
        </authorList>
    </citation>
    <scope>NUCLEOTIDE SEQUENCE [LARGE SCALE GENOMIC DNA]</scope>
    <source>
        <strain evidence="5 6">MDKW</strain>
    </source>
</reference>
<dbReference type="PRINTS" id="PR01179">
    <property type="entry name" value="ODADCRBXLASE"/>
</dbReference>
<evidence type="ECO:0000256" key="3">
    <source>
        <dbReference type="PIRSR" id="PIRSR600183-50"/>
    </source>
</evidence>
<dbReference type="AlphaFoldDB" id="A0A429GVW0"/>
<dbReference type="InterPro" id="IPR029066">
    <property type="entry name" value="PLP-binding_barrel"/>
</dbReference>
<dbReference type="Gene3D" id="3.20.20.10">
    <property type="entry name" value="Alanine racemase"/>
    <property type="match status" value="1"/>
</dbReference>
<dbReference type="PANTHER" id="PTHR43727">
    <property type="entry name" value="DIAMINOPIMELATE DECARBOXYLASE"/>
    <property type="match status" value="1"/>
</dbReference>
<proteinExistence type="predicted"/>
<dbReference type="SUPFAM" id="SSF50621">
    <property type="entry name" value="Alanine racemase C-terminal domain-like"/>
    <property type="match status" value="1"/>
</dbReference>
<dbReference type="EMBL" id="RCOS01000024">
    <property type="protein sequence ID" value="RSN78090.1"/>
    <property type="molecule type" value="Genomic_DNA"/>
</dbReference>
<feature type="modified residue" description="N6-(pyridoxal phosphate)lysine" evidence="3">
    <location>
        <position position="8"/>
    </location>
</feature>
<dbReference type="Pfam" id="PF02784">
    <property type="entry name" value="Orn_Arg_deC_N"/>
    <property type="match status" value="1"/>
</dbReference>
<dbReference type="InterPro" id="IPR009006">
    <property type="entry name" value="Ala_racemase/Decarboxylase_C"/>
</dbReference>
<comment type="caution">
    <text evidence="5">The sequence shown here is derived from an EMBL/GenBank/DDBJ whole genome shotgun (WGS) entry which is preliminary data.</text>
</comment>
<accession>A0A429GVW0</accession>
<evidence type="ECO:0000313" key="6">
    <source>
        <dbReference type="Proteomes" id="UP000277582"/>
    </source>
</evidence>
<dbReference type="GO" id="GO:0008836">
    <property type="term" value="F:diaminopimelate decarboxylase activity"/>
    <property type="evidence" value="ECO:0007669"/>
    <property type="project" value="TreeGrafter"/>
</dbReference>
<evidence type="ECO:0000256" key="2">
    <source>
        <dbReference type="ARBA" id="ARBA00022898"/>
    </source>
</evidence>
<protein>
    <recommendedName>
        <fullName evidence="4">Orn/DAP/Arg decarboxylase 2 N-terminal domain-containing protein</fullName>
    </recommendedName>
</protein>
<feature type="active site" description="Proton donor" evidence="3">
    <location>
        <position position="284"/>
    </location>
</feature>
<organism evidence="5 6">
    <name type="scientific">Candidatus Methanodesulfokora washburnensis</name>
    <dbReference type="NCBI Taxonomy" id="2478471"/>
    <lineage>
        <taxon>Archaea</taxon>
        <taxon>Thermoproteota</taxon>
        <taxon>Candidatus Korarchaeia</taxon>
        <taxon>Candidatus Korarchaeia incertae sedis</taxon>
        <taxon>Candidatus Methanodesulfokora</taxon>
    </lineage>
</organism>
<dbReference type="Proteomes" id="UP000277582">
    <property type="component" value="Unassembled WGS sequence"/>
</dbReference>
<sequence length="347" mass="38753">MHLAYSYKACNAPKICRIFNEMGFLSEVVGDEFGIAEEISVPASKIIFNGPYKKREHVEKALIKNILVINVDSKEELDYINRILSKNAIKGANIGLRVRPSVSYPIAPHFGMDEELILKFAKKVIEMGANLYQIHAHIGTQITKLELYKELSEKMSNLAKKIEKEHNIELTINLGGGFALESTPEYFSRDRIPALNEYSLAISSGLNEDKEIFLEPGRTLIGPCAVLATKVISIKRPRNIGKIAIVDASYFDILSSAFLSHEVECISSGKEELLVETDVYGSSCVSADVIRVGAYLPSDLKEGDILLVKDAGAYSINISSHPMRPRPKIFILRENNEYEEVRRAFVE</sequence>
<name>A0A429GVW0_9CREN</name>
<dbReference type="InterPro" id="IPR000183">
    <property type="entry name" value="Orn/DAP/Arg_de-COase"/>
</dbReference>
<keyword evidence="6" id="KW-1185">Reference proteome</keyword>
<evidence type="ECO:0000259" key="4">
    <source>
        <dbReference type="Pfam" id="PF02784"/>
    </source>
</evidence>
<evidence type="ECO:0000256" key="1">
    <source>
        <dbReference type="ARBA" id="ARBA00001933"/>
    </source>
</evidence>